<dbReference type="InterPro" id="IPR051492">
    <property type="entry name" value="Dynamin-Rho_GEF"/>
</dbReference>
<dbReference type="Proteomes" id="UP000291022">
    <property type="component" value="Unassembled WGS sequence"/>
</dbReference>
<dbReference type="InterPro" id="IPR000219">
    <property type="entry name" value="DH_dom"/>
</dbReference>
<evidence type="ECO:0000313" key="3">
    <source>
        <dbReference type="Ensembl" id="ENSUAMP00000022444.1"/>
    </source>
</evidence>
<keyword evidence="4" id="KW-1185">Reference proteome</keyword>
<dbReference type="InterPro" id="IPR035899">
    <property type="entry name" value="DBL_dom_sf"/>
</dbReference>
<feature type="compositionally biased region" description="Basic and acidic residues" evidence="1">
    <location>
        <begin position="1"/>
        <end position="10"/>
    </location>
</feature>
<feature type="domain" description="DH" evidence="2">
    <location>
        <begin position="30"/>
        <end position="105"/>
    </location>
</feature>
<dbReference type="PANTHER" id="PTHR22834:SF9">
    <property type="entry name" value="RHO GUANINE NUCLEOTIDE EXCHANGE FACTOR 37"/>
    <property type="match status" value="1"/>
</dbReference>
<dbReference type="AlphaFoldDB" id="A0A452RSU4"/>
<proteinExistence type="predicted"/>
<dbReference type="Gene3D" id="1.20.900.10">
    <property type="entry name" value="Dbl homology (DH) domain"/>
    <property type="match status" value="1"/>
</dbReference>
<evidence type="ECO:0000313" key="4">
    <source>
        <dbReference type="Proteomes" id="UP000291022"/>
    </source>
</evidence>
<evidence type="ECO:0000259" key="2">
    <source>
        <dbReference type="PROSITE" id="PS50010"/>
    </source>
</evidence>
<dbReference type="GO" id="GO:0005085">
    <property type="term" value="F:guanyl-nucleotide exchange factor activity"/>
    <property type="evidence" value="ECO:0007669"/>
    <property type="project" value="InterPro"/>
</dbReference>
<organism evidence="3 4">
    <name type="scientific">Ursus americanus</name>
    <name type="common">American black bear</name>
    <name type="synonym">Euarctos americanus</name>
    <dbReference type="NCBI Taxonomy" id="9643"/>
    <lineage>
        <taxon>Eukaryota</taxon>
        <taxon>Metazoa</taxon>
        <taxon>Chordata</taxon>
        <taxon>Craniata</taxon>
        <taxon>Vertebrata</taxon>
        <taxon>Euteleostomi</taxon>
        <taxon>Mammalia</taxon>
        <taxon>Eutheria</taxon>
        <taxon>Laurasiatheria</taxon>
        <taxon>Carnivora</taxon>
        <taxon>Caniformia</taxon>
        <taxon>Ursidae</taxon>
        <taxon>Ursus</taxon>
    </lineage>
</organism>
<dbReference type="SUPFAM" id="SSF48065">
    <property type="entry name" value="DBL homology domain (DH-domain)"/>
    <property type="match status" value="1"/>
</dbReference>
<evidence type="ECO:0000256" key="1">
    <source>
        <dbReference type="SAM" id="MobiDB-lite"/>
    </source>
</evidence>
<reference evidence="3" key="3">
    <citation type="submission" date="2025-09" db="UniProtKB">
        <authorList>
            <consortium name="Ensembl"/>
        </authorList>
    </citation>
    <scope>IDENTIFICATION</scope>
</reference>
<reference evidence="4" key="1">
    <citation type="submission" date="2016-06" db="EMBL/GenBank/DDBJ databases">
        <title>De novo assembly and RNA-Seq shows season-dependent expression and editing in black bear kidneys.</title>
        <authorList>
            <person name="Korstanje R."/>
            <person name="Srivastava A."/>
            <person name="Sarsani V.K."/>
            <person name="Sheehan S.M."/>
            <person name="Seger R.L."/>
            <person name="Barter M.E."/>
            <person name="Lindqvist C."/>
            <person name="Brody L.C."/>
            <person name="Mullikin J.C."/>
        </authorList>
    </citation>
    <scope>NUCLEOTIDE SEQUENCE [LARGE SCALE GENOMIC DNA]</scope>
</reference>
<dbReference type="GO" id="GO:0005737">
    <property type="term" value="C:cytoplasm"/>
    <property type="evidence" value="ECO:0007669"/>
    <property type="project" value="TreeGrafter"/>
</dbReference>
<feature type="region of interest" description="Disordered" evidence="1">
    <location>
        <begin position="1"/>
        <end position="26"/>
    </location>
</feature>
<dbReference type="Ensembl" id="ENSUAMT00000025084.1">
    <property type="protein sequence ID" value="ENSUAMP00000022444.1"/>
    <property type="gene ID" value="ENSUAMG00000017645.1"/>
</dbReference>
<dbReference type="STRING" id="9643.ENSUAMP00000022444"/>
<dbReference type="GeneTree" id="ENSGT00950000183088"/>
<protein>
    <recommendedName>
        <fullName evidence="2">DH domain-containing protein</fullName>
    </recommendedName>
</protein>
<sequence length="112" mass="12540">MAEHGSDEPSSRTGSPDGEGRVSADRPLLHQRLAVRELIDTELSYLHMLRLCASDIRSRLQQLPQGDLDVLFSNIDDVIQVNSRFLHDLQETASREEEQVQLIGNSPTLCNS</sequence>
<dbReference type="OMA" id="TECPIYE"/>
<dbReference type="Pfam" id="PF00621">
    <property type="entry name" value="RhoGEF"/>
    <property type="match status" value="1"/>
</dbReference>
<dbReference type="PANTHER" id="PTHR22834">
    <property type="entry name" value="NUCLEAR FUSION PROTEIN FUS2"/>
    <property type="match status" value="1"/>
</dbReference>
<reference evidence="3" key="2">
    <citation type="submission" date="2025-08" db="UniProtKB">
        <authorList>
            <consortium name="Ensembl"/>
        </authorList>
    </citation>
    <scope>IDENTIFICATION</scope>
</reference>
<dbReference type="PROSITE" id="PS50010">
    <property type="entry name" value="DH_2"/>
    <property type="match status" value="1"/>
</dbReference>
<accession>A0A452RSU4</accession>
<name>A0A452RSU4_URSAM</name>